<sequence length="641" mass="71491">MKGSKMLIAIFGLVMSAGLTAAITAYDCGLPHLNITSISLVSTPKCIADADQTTSRRVKVAITQNRMIQEIPYFRCSIETINFISRCGKTIDTVHAGAIFSEVVKASVEECRDIVSKNVYRMQTSSGPLDITTRDGVTKVSVVTRGEIRDGSCTPGNSLEKNGRIYDRPVVNTEITIKYATGTAVVDVEDKTITIETVKFPLTQESAFDAELGNVFWKVPTPDCSGSDPKSIVYEGVAELVHDNSNGHQFIQVTHSGYDFQILMENRTTYICGLLSYYTEHPKLFMTLLSEDQPSMRIEGKVGPRDVNMLNYVNSKIVYSFRHIRASVLELYKLFKHDRCETNNRITQNLMTLALLSPKEFAFAYGGAGCTSVTRGEVVYVAKCPPVVVYPNRQVKGCFNELPVSYKNESYFMSPRSRILLKIGTPVDCLADMRPKFKLQEGWYYSSPDGLSETIPPRTISVDPIEFEFLDSIKVREGMYDSDLVEKYQRAIVSPVVRDIMTTRVVSAIAGDSDLPAGYQMSSAFNPLDYSNIKKEVGGFWDKFSITAKSSGSWFGFFIMVFAIYKCIIYTLGCLLNYRELKKEVGCLLAIPLCLVEAITNLILHNRIFQKARKAPDSQDADIELADENEAIKIYPVLTGP</sequence>
<feature type="transmembrane region" description="Helical" evidence="1">
    <location>
        <begin position="554"/>
        <end position="578"/>
    </location>
</feature>
<dbReference type="EMBL" id="KX148553">
    <property type="protein sequence ID" value="AOR51379.1"/>
    <property type="molecule type" value="Viral_cRNA"/>
</dbReference>
<keyword evidence="1" id="KW-1133">Transmembrane helix</keyword>
<dbReference type="RefSeq" id="YP_010799222.1">
    <property type="nucleotide sequence ID" value="NC_076591.1"/>
</dbReference>
<keyword evidence="3" id="KW-1185">Reference proteome</keyword>
<keyword evidence="1" id="KW-0812">Transmembrane</keyword>
<protein>
    <submittedName>
        <fullName evidence="2">Glycoprotein</fullName>
    </submittedName>
</protein>
<feature type="transmembrane region" description="Helical" evidence="1">
    <location>
        <begin position="585"/>
        <end position="604"/>
    </location>
</feature>
<evidence type="ECO:0000313" key="2">
    <source>
        <dbReference type="EMBL" id="AOR51379.1"/>
    </source>
</evidence>
<accession>A0ABM6DXS4</accession>
<name>A0ABM6DXS4_9MONO</name>
<organism evidence="2 3">
    <name type="scientific">Gambie virus</name>
    <dbReference type="NCBI Taxonomy" id="1903427"/>
    <lineage>
        <taxon>Viruses</taxon>
        <taxon>Riboviria</taxon>
        <taxon>Orthornavirae</taxon>
        <taxon>Negarnaviricota</taxon>
        <taxon>Haploviricotina</taxon>
        <taxon>Monjiviricetes</taxon>
        <taxon>Mononegavirales</taxon>
        <taxon>Xinmoviridae</taxon>
        <taxon>Gambievirus</taxon>
        <taxon>Gambievirus senegalense</taxon>
    </lineage>
</organism>
<proteinExistence type="predicted"/>
<reference evidence="2 3" key="1">
    <citation type="journal article" date="2016" name="Virology">
        <title>West African Anopheles gambiae mosquitoes harbor a taxonomically diverse virome including new insect-specific flaviviruses, mononegaviruses, and totiviruses.</title>
        <authorList>
            <person name="Fauver J.R."/>
            <person name="Grubaugh N.D."/>
            <person name="Krajacich B.J."/>
            <person name="Weger-Lucarelli J."/>
            <person name="Lakin S.M."/>
            <person name="Fakoli L.S. Jr"/>
            <person name="Bolay F.K."/>
            <person name="Diclaro J.W. Jr"/>
            <person name="Dabire K.R."/>
            <person name="Foy B.D."/>
            <person name="Brackney D.E."/>
            <person name="Ebel G.D."/>
            <person name="Stenglein M.D."/>
        </authorList>
    </citation>
    <scope>NUCLEOTIDE SEQUENCE [LARGE SCALE GENOMIC DNA]</scope>
</reference>
<evidence type="ECO:0000313" key="3">
    <source>
        <dbReference type="Proteomes" id="UP000831351"/>
    </source>
</evidence>
<evidence type="ECO:0000256" key="1">
    <source>
        <dbReference type="SAM" id="Phobius"/>
    </source>
</evidence>
<dbReference type="Pfam" id="PF24664">
    <property type="entry name" value="Monjiviricetes_fusion"/>
    <property type="match status" value="1"/>
</dbReference>
<dbReference type="GeneID" id="80537550"/>
<dbReference type="Proteomes" id="UP000831351">
    <property type="component" value="Segment"/>
</dbReference>
<keyword evidence="1" id="KW-0472">Membrane</keyword>